<evidence type="ECO:0000313" key="3">
    <source>
        <dbReference type="Proteomes" id="UP001162156"/>
    </source>
</evidence>
<accession>A0AAV8XMC4</accession>
<organism evidence="2 3">
    <name type="scientific">Rhamnusium bicolor</name>
    <dbReference type="NCBI Taxonomy" id="1586634"/>
    <lineage>
        <taxon>Eukaryota</taxon>
        <taxon>Metazoa</taxon>
        <taxon>Ecdysozoa</taxon>
        <taxon>Arthropoda</taxon>
        <taxon>Hexapoda</taxon>
        <taxon>Insecta</taxon>
        <taxon>Pterygota</taxon>
        <taxon>Neoptera</taxon>
        <taxon>Endopterygota</taxon>
        <taxon>Coleoptera</taxon>
        <taxon>Polyphaga</taxon>
        <taxon>Cucujiformia</taxon>
        <taxon>Chrysomeloidea</taxon>
        <taxon>Cerambycidae</taxon>
        <taxon>Lepturinae</taxon>
        <taxon>Rhagiini</taxon>
        <taxon>Rhamnusium</taxon>
    </lineage>
</organism>
<dbReference type="AlphaFoldDB" id="A0AAV8XMC4"/>
<keyword evidence="3" id="KW-1185">Reference proteome</keyword>
<proteinExistence type="predicted"/>
<evidence type="ECO:0008006" key="4">
    <source>
        <dbReference type="Google" id="ProtNLM"/>
    </source>
</evidence>
<comment type="caution">
    <text evidence="2">The sequence shown here is derived from an EMBL/GenBank/DDBJ whole genome shotgun (WGS) entry which is preliminary data.</text>
</comment>
<sequence length="167" mass="19418">MTIPPRVSPALKKHLKIPSPIKKSVTRKSINRIGAISSTEWREFEKQKEEEKERKKSAIATRKLQKQVVKEKREADARKRKQEKIVQSTMKKRKVTNKNSSTCTEIKIKCAECEEEIISDTEFNDLKNIGCDDCLAWYHLKCSTFMGKLYEEVMNLPFKCPKSNILN</sequence>
<reference evidence="2" key="1">
    <citation type="journal article" date="2023" name="Insect Mol. Biol.">
        <title>Genome sequencing provides insights into the evolution of gene families encoding plant cell wall-degrading enzymes in longhorned beetles.</title>
        <authorList>
            <person name="Shin N.R."/>
            <person name="Okamura Y."/>
            <person name="Kirsch R."/>
            <person name="Pauchet Y."/>
        </authorList>
    </citation>
    <scope>NUCLEOTIDE SEQUENCE</scope>
    <source>
        <strain evidence="2">RBIC_L_NR</strain>
    </source>
</reference>
<dbReference type="SUPFAM" id="SSF57903">
    <property type="entry name" value="FYVE/PHD zinc finger"/>
    <property type="match status" value="1"/>
</dbReference>
<dbReference type="Proteomes" id="UP001162156">
    <property type="component" value="Unassembled WGS sequence"/>
</dbReference>
<gene>
    <name evidence="2" type="ORF">NQ314_011089</name>
</gene>
<dbReference type="InterPro" id="IPR011011">
    <property type="entry name" value="Znf_FYVE_PHD"/>
</dbReference>
<name>A0AAV8XMC4_9CUCU</name>
<dbReference type="EMBL" id="JANEYF010003072">
    <property type="protein sequence ID" value="KAJ8939522.1"/>
    <property type="molecule type" value="Genomic_DNA"/>
</dbReference>
<evidence type="ECO:0000256" key="1">
    <source>
        <dbReference type="SAM" id="MobiDB-lite"/>
    </source>
</evidence>
<protein>
    <recommendedName>
        <fullName evidence="4">Zinc finger PHD-type domain-containing protein</fullName>
    </recommendedName>
</protein>
<dbReference type="Gene3D" id="3.30.40.10">
    <property type="entry name" value="Zinc/RING finger domain, C3HC4 (zinc finger)"/>
    <property type="match status" value="1"/>
</dbReference>
<dbReference type="InterPro" id="IPR013083">
    <property type="entry name" value="Znf_RING/FYVE/PHD"/>
</dbReference>
<feature type="region of interest" description="Disordered" evidence="1">
    <location>
        <begin position="69"/>
        <end position="92"/>
    </location>
</feature>
<evidence type="ECO:0000313" key="2">
    <source>
        <dbReference type="EMBL" id="KAJ8939522.1"/>
    </source>
</evidence>